<dbReference type="RefSeq" id="WP_099113511.1">
    <property type="nucleotide sequence ID" value="NZ_CAWNQI010000073.1"/>
</dbReference>
<dbReference type="AlphaFoldDB" id="A0A2D0JTV7"/>
<dbReference type="EMBL" id="NITZ01000004">
    <property type="protein sequence ID" value="PHM49769.1"/>
    <property type="molecule type" value="Genomic_DNA"/>
</dbReference>
<dbReference type="Proteomes" id="UP000221980">
    <property type="component" value="Unassembled WGS sequence"/>
</dbReference>
<name>A0A2D0JTV7_9GAMM</name>
<protein>
    <recommendedName>
        <fullName evidence="3">Lipoprotein</fullName>
    </recommendedName>
</protein>
<evidence type="ECO:0000313" key="1">
    <source>
        <dbReference type="EMBL" id="PHM49769.1"/>
    </source>
</evidence>
<dbReference type="PROSITE" id="PS51257">
    <property type="entry name" value="PROKAR_LIPOPROTEIN"/>
    <property type="match status" value="1"/>
</dbReference>
<evidence type="ECO:0008006" key="3">
    <source>
        <dbReference type="Google" id="ProtNLM"/>
    </source>
</evidence>
<dbReference type="OrthoDB" id="6466830at2"/>
<proteinExistence type="predicted"/>
<keyword evidence="2" id="KW-1185">Reference proteome</keyword>
<organism evidence="1 2">
    <name type="scientific">Xenorhabdus miraniensis</name>
    <dbReference type="NCBI Taxonomy" id="351674"/>
    <lineage>
        <taxon>Bacteria</taxon>
        <taxon>Pseudomonadati</taxon>
        <taxon>Pseudomonadota</taxon>
        <taxon>Gammaproteobacteria</taxon>
        <taxon>Enterobacterales</taxon>
        <taxon>Morganellaceae</taxon>
        <taxon>Xenorhabdus</taxon>
    </lineage>
</organism>
<comment type="caution">
    <text evidence="1">The sequence shown here is derived from an EMBL/GenBank/DDBJ whole genome shotgun (WGS) entry which is preliminary data.</text>
</comment>
<evidence type="ECO:0000313" key="2">
    <source>
        <dbReference type="Proteomes" id="UP000221980"/>
    </source>
</evidence>
<accession>A0A2D0JTV7</accession>
<gene>
    <name evidence="1" type="ORF">Xmir_01222</name>
</gene>
<reference evidence="1 2" key="1">
    <citation type="journal article" date="2017" name="Nat. Microbiol.">
        <title>Natural product diversity associated with the nematode symbionts Photorhabdus and Xenorhabdus.</title>
        <authorList>
            <person name="Tobias N.J."/>
            <person name="Wolff H."/>
            <person name="Djahanschiri B."/>
            <person name="Grundmann F."/>
            <person name="Kronenwerth M."/>
            <person name="Shi Y.M."/>
            <person name="Simonyi S."/>
            <person name="Grun P."/>
            <person name="Shapiro-Ilan D."/>
            <person name="Pidot S.J."/>
            <person name="Stinear T.P."/>
            <person name="Ebersberger I."/>
            <person name="Bode H.B."/>
        </authorList>
    </citation>
    <scope>NUCLEOTIDE SEQUENCE [LARGE SCALE GENOMIC DNA]</scope>
    <source>
        <strain evidence="1 2">DSM 17902</strain>
    </source>
</reference>
<sequence length="254" mass="29203">MKKLIILLAGTALLSGCSIVADIMKLKEEKRSATTISQKFNFLIHVSEEINHKPNGVRNPEPFKSIRNQYIKEVSLTKESDDFKEELVKNCFWNDDTFGEASKCTYEFYRNKINIEQAASKATREVKNRATRLHQIRMEDAHNIAKTVIEEGGAEFTEVNIGRFCRASSRVVATAYASVVNTYHIYDLEADKIMLLGLTDKAFVRLKKKVTSDKRGIAMVRNNYRDQEIVYEAYDVLCHANPKAYILNYKKIFR</sequence>